<keyword evidence="2" id="KW-1185">Reference proteome</keyword>
<protein>
    <submittedName>
        <fullName evidence="1">Uncharacterized protein</fullName>
    </submittedName>
</protein>
<sequence>MPSSPRLKFFSSALATFPPMPPLINSATMPAKPSMRGLLGERGGDKNTRLLRVCRIENVIEVCA</sequence>
<dbReference type="EMBL" id="OUNR01000017">
    <property type="protein sequence ID" value="SPP65839.1"/>
    <property type="molecule type" value="Genomic_DNA"/>
</dbReference>
<dbReference type="InParanoid" id="A0A330L994"/>
<accession>A0A330L994</accession>
<dbReference type="Proteomes" id="UP000248168">
    <property type="component" value="Unassembled WGS sequence"/>
</dbReference>
<proteinExistence type="predicted"/>
<organism evidence="1 2">
    <name type="scientific">Nitrospira lenta</name>
    <dbReference type="NCBI Taxonomy" id="1436998"/>
    <lineage>
        <taxon>Bacteria</taxon>
        <taxon>Pseudomonadati</taxon>
        <taxon>Nitrospirota</taxon>
        <taxon>Nitrospiria</taxon>
        <taxon>Nitrospirales</taxon>
        <taxon>Nitrospiraceae</taxon>
        <taxon>Nitrospira</taxon>
    </lineage>
</organism>
<evidence type="ECO:0000313" key="2">
    <source>
        <dbReference type="Proteomes" id="UP000248168"/>
    </source>
</evidence>
<reference evidence="2" key="1">
    <citation type="submission" date="2018-04" db="EMBL/GenBank/DDBJ databases">
        <authorList>
            <person name="Lucker S."/>
            <person name="Sakoula D."/>
        </authorList>
    </citation>
    <scope>NUCLEOTIDE SEQUENCE [LARGE SCALE GENOMIC DNA]</scope>
</reference>
<evidence type="ECO:0000313" key="1">
    <source>
        <dbReference type="EMBL" id="SPP65839.1"/>
    </source>
</evidence>
<name>A0A330L994_9BACT</name>
<dbReference type="AlphaFoldDB" id="A0A330L994"/>
<gene>
    <name evidence="1" type="ORF">NITLEN_40312</name>
</gene>